<dbReference type="InterPro" id="IPR000362">
    <property type="entry name" value="Fumarate_lyase_fam"/>
</dbReference>
<dbReference type="InterPro" id="IPR022761">
    <property type="entry name" value="Fumarate_lyase_N"/>
</dbReference>
<dbReference type="Pfam" id="PF00206">
    <property type="entry name" value="Lyase_1"/>
    <property type="match status" value="1"/>
</dbReference>
<evidence type="ECO:0000259" key="1">
    <source>
        <dbReference type="Pfam" id="PF00206"/>
    </source>
</evidence>
<sequence>MQETVMEPDPTWVRLETDALGSRKIPRDALYGIHSLRASENFNVSGTTLASLRPLVKAFALVKKAAAIANNRLGLLTDEKADVIGRVCDELLTGQHARHLIVDVFQGGGGTSSHMNLNEIIANRGLELLGFACGNYEHLHPVDDVNLSQSTTDVHSTALRIALLFELVELENAVSGLAESFAAKGRAFKDDLKLARTHLMDAVPMKIGEEFAAFSHVLLHDLENTLAMRAGLSQINLGGTIAGSSLSDQPAFTRAVIGELETLTSLSLMPAHDLVAAAWNMSDLVGLSAGLKRQAITLSKICNDLRLLASGPNGGIGELSLPPVQAGSPQIPGKINPVIPEMVNQVAFHIIGSDVAISLAAEAGQLQRNPFEPMLAYALLGATGMLAKAMKTLAKQCIEGLMVNLGRSRNMLEHPQTIENGLVPFIGLKDAHVLAQSISADTPLSDLLAPYLAHKPKS</sequence>
<keyword evidence="2" id="KW-0456">Lyase</keyword>
<accession>A0A2N3KTS3</accession>
<dbReference type="PANTHER" id="PTHR42696:SF2">
    <property type="entry name" value="ASPARTATE AMMONIA-LYASE"/>
    <property type="match status" value="1"/>
</dbReference>
<dbReference type="Gene3D" id="1.20.200.10">
    <property type="entry name" value="Fumarase/aspartase (Central domain)"/>
    <property type="match status" value="1"/>
</dbReference>
<evidence type="ECO:0000313" key="3">
    <source>
        <dbReference type="Proteomes" id="UP000233597"/>
    </source>
</evidence>
<proteinExistence type="predicted"/>
<dbReference type="AlphaFoldDB" id="A0A2N3KTS3"/>
<reference evidence="2 3" key="1">
    <citation type="submission" date="2017-09" db="EMBL/GenBank/DDBJ databases">
        <title>Biodiversity and function of Thalassospira species in the particle-attached aromatic-hydrocarbon-degrading consortia from the surface seawater of the South China Sea.</title>
        <authorList>
            <person name="Dong C."/>
            <person name="Liu R."/>
            <person name="Shao Z."/>
        </authorList>
    </citation>
    <scope>NUCLEOTIDE SEQUENCE [LARGE SCALE GENOMIC DNA]</scope>
    <source>
        <strain evidence="2 3">CSC1P2</strain>
    </source>
</reference>
<dbReference type="GO" id="GO:0005829">
    <property type="term" value="C:cytosol"/>
    <property type="evidence" value="ECO:0007669"/>
    <property type="project" value="TreeGrafter"/>
</dbReference>
<dbReference type="FunFam" id="1.10.275.10:FF:000001">
    <property type="entry name" value="Fumarate hydratase, mitochondrial"/>
    <property type="match status" value="1"/>
</dbReference>
<dbReference type="InterPro" id="IPR024083">
    <property type="entry name" value="Fumarase/histidase_N"/>
</dbReference>
<dbReference type="InterPro" id="IPR008948">
    <property type="entry name" value="L-Aspartase-like"/>
</dbReference>
<dbReference type="GO" id="GO:0008797">
    <property type="term" value="F:aspartate ammonia-lyase activity"/>
    <property type="evidence" value="ECO:0007669"/>
    <property type="project" value="TreeGrafter"/>
</dbReference>
<dbReference type="EMBL" id="NWTK01000007">
    <property type="protein sequence ID" value="PKR53910.1"/>
    <property type="molecule type" value="Genomic_DNA"/>
</dbReference>
<dbReference type="GO" id="GO:0006531">
    <property type="term" value="P:aspartate metabolic process"/>
    <property type="evidence" value="ECO:0007669"/>
    <property type="project" value="TreeGrafter"/>
</dbReference>
<organism evidence="2 3">
    <name type="scientific">Thalassospira marina</name>
    <dbReference type="NCBI Taxonomy" id="2048283"/>
    <lineage>
        <taxon>Bacteria</taxon>
        <taxon>Pseudomonadati</taxon>
        <taxon>Pseudomonadota</taxon>
        <taxon>Alphaproteobacteria</taxon>
        <taxon>Rhodospirillales</taxon>
        <taxon>Thalassospiraceae</taxon>
        <taxon>Thalassospira</taxon>
    </lineage>
</organism>
<feature type="domain" description="Fumarate lyase N-terminal" evidence="1">
    <location>
        <begin position="22"/>
        <end position="352"/>
    </location>
</feature>
<dbReference type="OrthoDB" id="9802809at2"/>
<name>A0A2N3KTS3_9PROT</name>
<dbReference type="InterPro" id="IPR051546">
    <property type="entry name" value="Aspartate_Ammonia-Lyase"/>
</dbReference>
<evidence type="ECO:0000313" key="2">
    <source>
        <dbReference type="EMBL" id="PKR53910.1"/>
    </source>
</evidence>
<dbReference type="PRINTS" id="PR00149">
    <property type="entry name" value="FUMRATELYASE"/>
</dbReference>
<gene>
    <name evidence="2" type="ORF">COO20_12960</name>
</gene>
<comment type="caution">
    <text evidence="2">The sequence shown here is derived from an EMBL/GenBank/DDBJ whole genome shotgun (WGS) entry which is preliminary data.</text>
</comment>
<dbReference type="Gene3D" id="1.10.275.10">
    <property type="entry name" value="Fumarase/aspartase (N-terminal domain)"/>
    <property type="match status" value="1"/>
</dbReference>
<protein>
    <submittedName>
        <fullName evidence="2">Aspartate ammonia-lyase</fullName>
    </submittedName>
</protein>
<dbReference type="Proteomes" id="UP000233597">
    <property type="component" value="Unassembled WGS sequence"/>
</dbReference>
<dbReference type="PANTHER" id="PTHR42696">
    <property type="entry name" value="ASPARTATE AMMONIA-LYASE"/>
    <property type="match status" value="1"/>
</dbReference>
<dbReference type="NCBIfam" id="NF008909">
    <property type="entry name" value="PRK12273.1"/>
    <property type="match status" value="1"/>
</dbReference>
<dbReference type="SUPFAM" id="SSF48557">
    <property type="entry name" value="L-aspartase-like"/>
    <property type="match status" value="1"/>
</dbReference>